<comment type="caution">
    <text evidence="1">The sequence shown here is derived from an EMBL/GenBank/DDBJ whole genome shotgun (WGS) entry which is preliminary data.</text>
</comment>
<evidence type="ECO:0000313" key="1">
    <source>
        <dbReference type="EMBL" id="RYR78527.1"/>
    </source>
</evidence>
<gene>
    <name evidence="1" type="ORF">Ahy_A01g003347</name>
</gene>
<organism evidence="1 2">
    <name type="scientific">Arachis hypogaea</name>
    <name type="common">Peanut</name>
    <dbReference type="NCBI Taxonomy" id="3818"/>
    <lineage>
        <taxon>Eukaryota</taxon>
        <taxon>Viridiplantae</taxon>
        <taxon>Streptophyta</taxon>
        <taxon>Embryophyta</taxon>
        <taxon>Tracheophyta</taxon>
        <taxon>Spermatophyta</taxon>
        <taxon>Magnoliopsida</taxon>
        <taxon>eudicotyledons</taxon>
        <taxon>Gunneridae</taxon>
        <taxon>Pentapetalae</taxon>
        <taxon>rosids</taxon>
        <taxon>fabids</taxon>
        <taxon>Fabales</taxon>
        <taxon>Fabaceae</taxon>
        <taxon>Papilionoideae</taxon>
        <taxon>50 kb inversion clade</taxon>
        <taxon>dalbergioids sensu lato</taxon>
        <taxon>Dalbergieae</taxon>
        <taxon>Pterocarpus clade</taxon>
        <taxon>Arachis</taxon>
    </lineage>
</organism>
<keyword evidence="2" id="KW-1185">Reference proteome</keyword>
<name>A0A445ET73_ARAHY</name>
<dbReference type="AlphaFoldDB" id="A0A445ET73"/>
<evidence type="ECO:0008006" key="3">
    <source>
        <dbReference type="Google" id="ProtNLM"/>
    </source>
</evidence>
<reference evidence="1 2" key="1">
    <citation type="submission" date="2019-01" db="EMBL/GenBank/DDBJ databases">
        <title>Sequencing of cultivated peanut Arachis hypogaea provides insights into genome evolution and oil improvement.</title>
        <authorList>
            <person name="Chen X."/>
        </authorList>
    </citation>
    <scope>NUCLEOTIDE SEQUENCE [LARGE SCALE GENOMIC DNA]</scope>
    <source>
        <strain evidence="2">cv. Fuhuasheng</strain>
        <tissue evidence="1">Leaves</tissue>
    </source>
</reference>
<dbReference type="Proteomes" id="UP000289738">
    <property type="component" value="Chromosome A01"/>
</dbReference>
<protein>
    <recommendedName>
        <fullName evidence="3">FAR1 domain-containing protein</fullName>
    </recommendedName>
</protein>
<accession>A0A445ET73</accession>
<evidence type="ECO:0000313" key="2">
    <source>
        <dbReference type="Proteomes" id="UP000289738"/>
    </source>
</evidence>
<proteinExistence type="predicted"/>
<dbReference type="EMBL" id="SDMP01000001">
    <property type="protein sequence ID" value="RYR78527.1"/>
    <property type="molecule type" value="Genomic_DNA"/>
</dbReference>
<sequence length="145" mass="17018">MGSVDKILTKNSIQFDDLNFEYSGSSEENDINISQKKGTIDEVMKMVDPENRFGDVEKKLTEFTKDDIWGIEHDSVKQFVQFYKNYAKVHGFVAKCDEKGYDFNGNLNMQQMICTREGTLRKKYLEMENRKRDHRSITCVMCKPY</sequence>